<accession>A0A409WXA7</accession>
<reference evidence="2 3" key="1">
    <citation type="journal article" date="2018" name="Evol. Lett.">
        <title>Horizontal gene cluster transfer increased hallucinogenic mushroom diversity.</title>
        <authorList>
            <person name="Reynolds H.T."/>
            <person name="Vijayakumar V."/>
            <person name="Gluck-Thaler E."/>
            <person name="Korotkin H.B."/>
            <person name="Matheny P.B."/>
            <person name="Slot J.C."/>
        </authorList>
    </citation>
    <scope>NUCLEOTIDE SEQUENCE [LARGE SCALE GENOMIC DNA]</scope>
    <source>
        <strain evidence="2 3">2631</strain>
    </source>
</reference>
<feature type="region of interest" description="Disordered" evidence="1">
    <location>
        <begin position="27"/>
        <end position="52"/>
    </location>
</feature>
<dbReference type="AlphaFoldDB" id="A0A409WXA7"/>
<proteinExistence type="predicted"/>
<comment type="caution">
    <text evidence="2">The sequence shown here is derived from an EMBL/GenBank/DDBJ whole genome shotgun (WGS) entry which is preliminary data.</text>
</comment>
<feature type="compositionally biased region" description="Basic and acidic residues" evidence="1">
    <location>
        <begin position="37"/>
        <end position="52"/>
    </location>
</feature>
<name>A0A409WXA7_PSICY</name>
<gene>
    <name evidence="2" type="ORF">CVT25_003810</name>
</gene>
<evidence type="ECO:0000313" key="2">
    <source>
        <dbReference type="EMBL" id="PPQ83106.1"/>
    </source>
</evidence>
<sequence length="66" mass="7387">MDLKQQATTRLPEDPLERFQVIPSHSILSPYARSKRRDPGGETAGRDITDEIRSTLVASEAHSLQI</sequence>
<evidence type="ECO:0000256" key="1">
    <source>
        <dbReference type="SAM" id="MobiDB-lite"/>
    </source>
</evidence>
<dbReference type="InParanoid" id="A0A409WXA7"/>
<keyword evidence="3" id="KW-1185">Reference proteome</keyword>
<dbReference type="Proteomes" id="UP000283269">
    <property type="component" value="Unassembled WGS sequence"/>
</dbReference>
<protein>
    <submittedName>
        <fullName evidence="2">Uncharacterized protein</fullName>
    </submittedName>
</protein>
<organism evidence="2 3">
    <name type="scientific">Psilocybe cyanescens</name>
    <dbReference type="NCBI Taxonomy" id="93625"/>
    <lineage>
        <taxon>Eukaryota</taxon>
        <taxon>Fungi</taxon>
        <taxon>Dikarya</taxon>
        <taxon>Basidiomycota</taxon>
        <taxon>Agaricomycotina</taxon>
        <taxon>Agaricomycetes</taxon>
        <taxon>Agaricomycetidae</taxon>
        <taxon>Agaricales</taxon>
        <taxon>Agaricineae</taxon>
        <taxon>Strophariaceae</taxon>
        <taxon>Psilocybe</taxon>
    </lineage>
</organism>
<evidence type="ECO:0000313" key="3">
    <source>
        <dbReference type="Proteomes" id="UP000283269"/>
    </source>
</evidence>
<dbReference type="EMBL" id="NHYD01003050">
    <property type="protein sequence ID" value="PPQ83106.1"/>
    <property type="molecule type" value="Genomic_DNA"/>
</dbReference>